<dbReference type="GO" id="GO:0016705">
    <property type="term" value="F:oxidoreductase activity, acting on paired donors, with incorporation or reduction of molecular oxygen"/>
    <property type="evidence" value="ECO:0007669"/>
    <property type="project" value="InterPro"/>
</dbReference>
<dbReference type="InterPro" id="IPR017972">
    <property type="entry name" value="Cyt_P450_CS"/>
</dbReference>
<keyword evidence="10" id="KW-0472">Membrane</keyword>
<dbReference type="Gene3D" id="1.10.630.10">
    <property type="entry name" value="Cytochrome P450"/>
    <property type="match status" value="1"/>
</dbReference>
<dbReference type="AlphaFoldDB" id="A0AAV0MCE5"/>
<gene>
    <name evidence="11" type="ORF">LITE_LOCUS28104</name>
</gene>
<evidence type="ECO:0000256" key="2">
    <source>
        <dbReference type="ARBA" id="ARBA00010617"/>
    </source>
</evidence>
<dbReference type="InterPro" id="IPR001128">
    <property type="entry name" value="Cyt_P450"/>
</dbReference>
<evidence type="ECO:0000256" key="3">
    <source>
        <dbReference type="ARBA" id="ARBA00022617"/>
    </source>
</evidence>
<keyword evidence="10" id="KW-0812">Transmembrane</keyword>
<dbReference type="SUPFAM" id="SSF48264">
    <property type="entry name" value="Cytochrome P450"/>
    <property type="match status" value="1"/>
</dbReference>
<dbReference type="GO" id="GO:0020037">
    <property type="term" value="F:heme binding"/>
    <property type="evidence" value="ECO:0007669"/>
    <property type="project" value="InterPro"/>
</dbReference>
<keyword evidence="4 8" id="KW-0479">Metal-binding</keyword>
<dbReference type="PANTHER" id="PTHR47955">
    <property type="entry name" value="CYTOCHROME P450 FAMILY 71 PROTEIN"/>
    <property type="match status" value="1"/>
</dbReference>
<dbReference type="GO" id="GO:0005506">
    <property type="term" value="F:iron ion binding"/>
    <property type="evidence" value="ECO:0007669"/>
    <property type="project" value="InterPro"/>
</dbReference>
<comment type="cofactor">
    <cofactor evidence="1 8">
        <name>heme</name>
        <dbReference type="ChEBI" id="CHEBI:30413"/>
    </cofactor>
</comment>
<comment type="similarity">
    <text evidence="2 9">Belongs to the cytochrome P450 family.</text>
</comment>
<organism evidence="11 12">
    <name type="scientific">Linum tenue</name>
    <dbReference type="NCBI Taxonomy" id="586396"/>
    <lineage>
        <taxon>Eukaryota</taxon>
        <taxon>Viridiplantae</taxon>
        <taxon>Streptophyta</taxon>
        <taxon>Embryophyta</taxon>
        <taxon>Tracheophyta</taxon>
        <taxon>Spermatophyta</taxon>
        <taxon>Magnoliopsida</taxon>
        <taxon>eudicotyledons</taxon>
        <taxon>Gunneridae</taxon>
        <taxon>Pentapetalae</taxon>
        <taxon>rosids</taxon>
        <taxon>fabids</taxon>
        <taxon>Malpighiales</taxon>
        <taxon>Linaceae</taxon>
        <taxon>Linum</taxon>
    </lineage>
</organism>
<dbReference type="PRINTS" id="PR00385">
    <property type="entry name" value="P450"/>
</dbReference>
<dbReference type="InterPro" id="IPR036396">
    <property type="entry name" value="Cyt_P450_sf"/>
</dbReference>
<dbReference type="PRINTS" id="PR00463">
    <property type="entry name" value="EP450I"/>
</dbReference>
<dbReference type="PROSITE" id="PS00086">
    <property type="entry name" value="CYTOCHROME_P450"/>
    <property type="match status" value="1"/>
</dbReference>
<dbReference type="PANTHER" id="PTHR47955:SF8">
    <property type="entry name" value="CYTOCHROME P450 71D11-LIKE"/>
    <property type="match status" value="1"/>
</dbReference>
<keyword evidence="6 8" id="KW-0408">Iron</keyword>
<dbReference type="Pfam" id="PF00067">
    <property type="entry name" value="p450"/>
    <property type="match status" value="1"/>
</dbReference>
<sequence>MRKNIENQYYFWPFLLTFLAIVLATWVRRRNNRLPPGPWKLPIIGNLHQLAGTNTHLPLHQRLWEMSKKYGVVMELQLGEIRNIFISSAEAAEQVMKKHDVIFSSRSTTLGTDILFYGGQDMFFSPYGDYWRQLRKLCTMELLTFKRVLSFCSIRAEEVSNVVATISRSVASGEAVDLKQLLLVLTNTMTSRAALGKAPKVMTERFVEVAEEMVGSLGGFRISDLFPSWKFLAVVSGFRSKLIKLRGEADLVLDEIINQHITNTFSEDETEDLVDVLLKLKKSNDLGVSLTMEALKGVLLGSNIVQNMFLGGTDTTTTEIEWTMSEIMKNPGVMQRVQKEARGVFQENVNEEKLHELEYLNAVIKETFRLHPPAPILIPKETPEKVEINGFEIPIKSRVMVNVWAIGRDPTYWVEPEKFDPERFLNSTIDYKGANFEYIPFGAGRRMCPGMNFGMVVVQFVLASMLFHFDWKLTDGMKLKDFDMTEVYDTTLRKKEKLRLVPMAPRRP</sequence>
<accession>A0AAV0MCE5</accession>
<evidence type="ECO:0000256" key="8">
    <source>
        <dbReference type="PIRSR" id="PIRSR602401-1"/>
    </source>
</evidence>
<feature type="transmembrane region" description="Helical" evidence="10">
    <location>
        <begin position="9"/>
        <end position="27"/>
    </location>
</feature>
<name>A0AAV0MCE5_9ROSI</name>
<dbReference type="GO" id="GO:0004497">
    <property type="term" value="F:monooxygenase activity"/>
    <property type="evidence" value="ECO:0007669"/>
    <property type="project" value="UniProtKB-KW"/>
</dbReference>
<dbReference type="EMBL" id="CAMGYJ010000007">
    <property type="protein sequence ID" value="CAI0444428.1"/>
    <property type="molecule type" value="Genomic_DNA"/>
</dbReference>
<reference evidence="11" key="1">
    <citation type="submission" date="2022-08" db="EMBL/GenBank/DDBJ databases">
        <authorList>
            <person name="Gutierrez-Valencia J."/>
        </authorList>
    </citation>
    <scope>NUCLEOTIDE SEQUENCE</scope>
</reference>
<keyword evidence="3 8" id="KW-0349">Heme</keyword>
<keyword evidence="7 9" id="KW-0503">Monooxygenase</keyword>
<keyword evidence="12" id="KW-1185">Reference proteome</keyword>
<keyword evidence="5 9" id="KW-0560">Oxidoreductase</keyword>
<evidence type="ECO:0000313" key="12">
    <source>
        <dbReference type="Proteomes" id="UP001154282"/>
    </source>
</evidence>
<dbReference type="Proteomes" id="UP001154282">
    <property type="component" value="Unassembled WGS sequence"/>
</dbReference>
<evidence type="ECO:0000256" key="10">
    <source>
        <dbReference type="SAM" id="Phobius"/>
    </source>
</evidence>
<feature type="binding site" description="axial binding residue" evidence="8">
    <location>
        <position position="448"/>
    </location>
    <ligand>
        <name>heme</name>
        <dbReference type="ChEBI" id="CHEBI:30413"/>
    </ligand>
    <ligandPart>
        <name>Fe</name>
        <dbReference type="ChEBI" id="CHEBI:18248"/>
    </ligandPart>
</feature>
<evidence type="ECO:0000256" key="9">
    <source>
        <dbReference type="RuleBase" id="RU000461"/>
    </source>
</evidence>
<comment type="caution">
    <text evidence="11">The sequence shown here is derived from an EMBL/GenBank/DDBJ whole genome shotgun (WGS) entry which is preliminary data.</text>
</comment>
<evidence type="ECO:0000256" key="5">
    <source>
        <dbReference type="ARBA" id="ARBA00023002"/>
    </source>
</evidence>
<protein>
    <recommendedName>
        <fullName evidence="13">Cytochrome P450</fullName>
    </recommendedName>
</protein>
<dbReference type="FunFam" id="1.10.630.10:FF:000043">
    <property type="entry name" value="Cytochrome P450 99A2"/>
    <property type="match status" value="1"/>
</dbReference>
<evidence type="ECO:0000256" key="7">
    <source>
        <dbReference type="ARBA" id="ARBA00023033"/>
    </source>
</evidence>
<evidence type="ECO:0008006" key="13">
    <source>
        <dbReference type="Google" id="ProtNLM"/>
    </source>
</evidence>
<keyword evidence="10" id="KW-1133">Transmembrane helix</keyword>
<evidence type="ECO:0000313" key="11">
    <source>
        <dbReference type="EMBL" id="CAI0444428.1"/>
    </source>
</evidence>
<evidence type="ECO:0000256" key="6">
    <source>
        <dbReference type="ARBA" id="ARBA00023004"/>
    </source>
</evidence>
<evidence type="ECO:0000256" key="4">
    <source>
        <dbReference type="ARBA" id="ARBA00022723"/>
    </source>
</evidence>
<evidence type="ECO:0000256" key="1">
    <source>
        <dbReference type="ARBA" id="ARBA00001971"/>
    </source>
</evidence>
<proteinExistence type="inferred from homology"/>
<dbReference type="InterPro" id="IPR002401">
    <property type="entry name" value="Cyt_P450_E_grp-I"/>
</dbReference>
<dbReference type="CDD" id="cd11072">
    <property type="entry name" value="CYP71-like"/>
    <property type="match status" value="1"/>
</dbReference>